<gene>
    <name evidence="3" type="ORF">SAMN02745221_01991</name>
</gene>
<evidence type="ECO:0000313" key="4">
    <source>
        <dbReference type="Proteomes" id="UP000242329"/>
    </source>
</evidence>
<feature type="signal peptide" evidence="2">
    <location>
        <begin position="1"/>
        <end position="26"/>
    </location>
</feature>
<feature type="region of interest" description="Disordered" evidence="1">
    <location>
        <begin position="67"/>
        <end position="89"/>
    </location>
</feature>
<name>A0A1M5RBY5_9FIRM</name>
<dbReference type="EMBL" id="FQWY01000046">
    <property type="protein sequence ID" value="SHH23678.1"/>
    <property type="molecule type" value="Genomic_DNA"/>
</dbReference>
<accession>A0A1M5RBY5</accession>
<dbReference type="AlphaFoldDB" id="A0A1M5RBY5"/>
<evidence type="ECO:0000256" key="1">
    <source>
        <dbReference type="SAM" id="MobiDB-lite"/>
    </source>
</evidence>
<proteinExistence type="predicted"/>
<dbReference type="InterPro" id="IPR019198">
    <property type="entry name" value="Beta_propeller_containing"/>
</dbReference>
<evidence type="ECO:0000256" key="2">
    <source>
        <dbReference type="SAM" id="SignalP"/>
    </source>
</evidence>
<dbReference type="Pfam" id="PF09826">
    <property type="entry name" value="Beta_propel"/>
    <property type="match status" value="1"/>
</dbReference>
<protein>
    <submittedName>
        <fullName evidence="3">Secreted protein containing C-terminal beta-propeller domain</fullName>
    </submittedName>
</protein>
<sequence length="642" mass="73147">MKLKFPRWPLLIISLILVLASSQVLCGQTKASFIEKDLPRVGSMDNMVKLLEKHAYSMPVRALKDAEGGQAKTSLPESTNQSSSDYSSTNIQVRGVDEADIVKTDGNYIYYVKNDAIDIIKAVPAPDMQLISRIKFDDPNFYPSEIYLEKNYLVVLGTSNNLPHHHIMPVPYARTQIYPPPFSTVTTKVIIYNVQEPKHPQKIREVEVKGYLLSSRKIKNAVYLVANHHFYWYQGIKEVELPAYRDTNNQSSRDFQEIPCANIRYFPDNISSSYLVLVGFNLDDMVNTAAVEAYLGYSENIYASPQNLYIALTREPVYRIMSDANTAKPEEEEGKTLIYKFNLKQGKTLYAGKAEVKGRILNQFSMDEYEDNFRIATTSGDIWRDDEYTSKNNIYILDKDLKLIGKLEGIAPKERIYSTRFMGDRAYMVTFRNVDPFFVIDLKNPEKPQILGLLKIPGYSDYLHPYDENHIIGFGKDTVEIKGQAFYQGMKIALFDVSDVNNPVEKSKVIIGDRGTESELLNNHKALLFSKEKNILAFPVTVMKLKPGQKTDPTTGIPAYGSFSFQGAYIYSIDLKTGFKLKGTITHLEKEDYLKAGDYWYESDKNIKRVIYIGDTLYTISPSIIKAYNMQNLSLIQSLNIK</sequence>
<dbReference type="PIRSF" id="PIRSF006425">
    <property type="entry name" value="UCP006425_WD40"/>
    <property type="match status" value="1"/>
</dbReference>
<reference evidence="4" key="1">
    <citation type="submission" date="2016-11" db="EMBL/GenBank/DDBJ databases">
        <authorList>
            <person name="Varghese N."/>
            <person name="Submissions S."/>
        </authorList>
    </citation>
    <scope>NUCLEOTIDE SEQUENCE [LARGE SCALE GENOMIC DNA]</scope>
    <source>
        <strain evidence="4">DSM 11003</strain>
    </source>
</reference>
<feature type="compositionally biased region" description="Low complexity" evidence="1">
    <location>
        <begin position="78"/>
        <end position="89"/>
    </location>
</feature>
<dbReference type="InterPro" id="IPR014441">
    <property type="entry name" value="UCP006425_b-propeller"/>
</dbReference>
<organism evidence="3 4">
    <name type="scientific">Thermosyntropha lipolytica DSM 11003</name>
    <dbReference type="NCBI Taxonomy" id="1123382"/>
    <lineage>
        <taxon>Bacteria</taxon>
        <taxon>Bacillati</taxon>
        <taxon>Bacillota</taxon>
        <taxon>Clostridia</taxon>
        <taxon>Eubacteriales</taxon>
        <taxon>Syntrophomonadaceae</taxon>
        <taxon>Thermosyntropha</taxon>
    </lineage>
</organism>
<keyword evidence="4" id="KW-1185">Reference proteome</keyword>
<feature type="chain" id="PRO_5038872985" evidence="2">
    <location>
        <begin position="27"/>
        <end position="642"/>
    </location>
</feature>
<dbReference type="STRING" id="1123382.SAMN02745221_01991"/>
<evidence type="ECO:0000313" key="3">
    <source>
        <dbReference type="EMBL" id="SHH23678.1"/>
    </source>
</evidence>
<dbReference type="Proteomes" id="UP000242329">
    <property type="component" value="Unassembled WGS sequence"/>
</dbReference>
<keyword evidence="2" id="KW-0732">Signal</keyword>